<evidence type="ECO:0000313" key="4">
    <source>
        <dbReference type="EMBL" id="NYE05028.1"/>
    </source>
</evidence>
<dbReference type="Proteomes" id="UP000548423">
    <property type="component" value="Unassembled WGS sequence"/>
</dbReference>
<feature type="region of interest" description="Disordered" evidence="1">
    <location>
        <begin position="36"/>
        <end position="56"/>
    </location>
</feature>
<dbReference type="Pfam" id="PF21101">
    <property type="entry name" value="YqgU"/>
    <property type="match status" value="1"/>
</dbReference>
<proteinExistence type="predicted"/>
<evidence type="ECO:0000256" key="2">
    <source>
        <dbReference type="SAM" id="SignalP"/>
    </source>
</evidence>
<dbReference type="AlphaFoldDB" id="A0A852TCA6"/>
<dbReference type="EMBL" id="JACCBX010000003">
    <property type="protein sequence ID" value="NYE05028.1"/>
    <property type="molecule type" value="Genomic_DNA"/>
</dbReference>
<dbReference type="PROSITE" id="PS51257">
    <property type="entry name" value="PROKAR_LIPOPROTEIN"/>
    <property type="match status" value="1"/>
</dbReference>
<reference evidence="5" key="2">
    <citation type="submission" date="2020-08" db="EMBL/GenBank/DDBJ databases">
        <title>The Agave Microbiome: Exploring the role of microbial communities in plant adaptations to desert environments.</title>
        <authorList>
            <person name="Partida-Martinez L.P."/>
        </authorList>
    </citation>
    <scope>NUCLEOTIDE SEQUENCE [LARGE SCALE GENOMIC DNA]</scope>
    <source>
        <strain evidence="5">AT2.8</strain>
    </source>
</reference>
<feature type="chain" id="PRO_5039622776" description="YqgU-like 6-bladed beta-propeller domain-containing protein" evidence="2">
    <location>
        <begin position="31"/>
        <end position="380"/>
    </location>
</feature>
<accession>A0A852TCA6</accession>
<protein>
    <recommendedName>
        <fullName evidence="3">YqgU-like 6-bladed beta-propeller domain-containing protein</fullName>
    </recommendedName>
</protein>
<sequence>MSHCKRNIIIKFIYQFLFLLVFASIFSACANPQDAKSNPSEENDKQNVPPSQPKETWKLPIKIPEGEFYKVGCWYSDHHLLYITNLEQSSSVYLYNLLTGSSELFYKSKVPIVTIQASPSKKNILIQSSPSTYEGQVTILSQEGSEIFKQSIPSYELTFEWNPFNESEILISSFKEDWTFQMLLLDIEQRKTNELTLPQPFIKWIGKEEVAYLNWNEESPSLFAPLMKKNLSNEKEEEIFTDVLQFATYNDIIMTVTVQDEQRLQASYTFYNKEKKELNSFSIPHLSIFSGWLVPYNDLNETKGEFITLKPVKSTEADAYREGFELLSFDIDNGSSKVIMQNLKNEPILLSPSGEAALFGNRFEKIINLKTKELIELVEK</sequence>
<keyword evidence="2" id="KW-0732">Signal</keyword>
<comment type="caution">
    <text evidence="4">The sequence shown here is derived from an EMBL/GenBank/DDBJ whole genome shotgun (WGS) entry which is preliminary data.</text>
</comment>
<evidence type="ECO:0000259" key="3">
    <source>
        <dbReference type="Pfam" id="PF21101"/>
    </source>
</evidence>
<feature type="domain" description="YqgU-like 6-bladed beta-propeller" evidence="3">
    <location>
        <begin position="96"/>
        <end position="360"/>
    </location>
</feature>
<dbReference type="InterPro" id="IPR048421">
    <property type="entry name" value="YqgU_beta-prop"/>
</dbReference>
<gene>
    <name evidence="4" type="ORF">F4694_001777</name>
</gene>
<evidence type="ECO:0000313" key="5">
    <source>
        <dbReference type="Proteomes" id="UP000548423"/>
    </source>
</evidence>
<name>A0A852TCA6_9BACI</name>
<dbReference type="SUPFAM" id="SSF69322">
    <property type="entry name" value="Tricorn protease domain 2"/>
    <property type="match status" value="1"/>
</dbReference>
<feature type="signal peptide" evidence="2">
    <location>
        <begin position="1"/>
        <end position="30"/>
    </location>
</feature>
<reference evidence="5" key="1">
    <citation type="submission" date="2020-07" db="EMBL/GenBank/DDBJ databases">
        <authorList>
            <person name="Partida-Martinez L."/>
            <person name="Huntemann M."/>
            <person name="Clum A."/>
            <person name="Wang J."/>
            <person name="Palaniappan K."/>
            <person name="Ritter S."/>
            <person name="Chen I.-M."/>
            <person name="Stamatis D."/>
            <person name="Reddy T."/>
            <person name="O'Malley R."/>
            <person name="Daum C."/>
            <person name="Shapiro N."/>
            <person name="Ivanova N."/>
            <person name="Kyrpides N."/>
            <person name="Woyke T."/>
        </authorList>
    </citation>
    <scope>NUCLEOTIDE SEQUENCE [LARGE SCALE GENOMIC DNA]</scope>
    <source>
        <strain evidence="5">AT2.8</strain>
    </source>
</reference>
<evidence type="ECO:0000256" key="1">
    <source>
        <dbReference type="SAM" id="MobiDB-lite"/>
    </source>
</evidence>
<organism evidence="4 5">
    <name type="scientific">Neobacillus niacini</name>
    <dbReference type="NCBI Taxonomy" id="86668"/>
    <lineage>
        <taxon>Bacteria</taxon>
        <taxon>Bacillati</taxon>
        <taxon>Bacillota</taxon>
        <taxon>Bacilli</taxon>
        <taxon>Bacillales</taxon>
        <taxon>Bacillaceae</taxon>
        <taxon>Neobacillus</taxon>
    </lineage>
</organism>